<dbReference type="EMBL" id="MN079129">
    <property type="protein sequence ID" value="QEA06195.1"/>
    <property type="molecule type" value="Genomic_DNA"/>
</dbReference>
<evidence type="ECO:0000259" key="4">
    <source>
        <dbReference type="PROSITE" id="PS50112"/>
    </source>
</evidence>
<evidence type="ECO:0000256" key="2">
    <source>
        <dbReference type="ARBA" id="ARBA00029839"/>
    </source>
</evidence>
<evidence type="ECO:0000259" key="5">
    <source>
        <dbReference type="PROSITE" id="PS50113"/>
    </source>
</evidence>
<dbReference type="Pfam" id="PF08448">
    <property type="entry name" value="PAS_4"/>
    <property type="match status" value="1"/>
</dbReference>
<dbReference type="InterPro" id="IPR043128">
    <property type="entry name" value="Rev_trsase/Diguanyl_cyclase"/>
</dbReference>
<feature type="domain" description="PAC" evidence="5">
    <location>
        <begin position="498"/>
        <end position="552"/>
    </location>
</feature>
<evidence type="ECO:0000256" key="3">
    <source>
        <dbReference type="SAM" id="Coils"/>
    </source>
</evidence>
<dbReference type="SUPFAM" id="SSF55073">
    <property type="entry name" value="Nucleotide cyclase"/>
    <property type="match status" value="1"/>
</dbReference>
<dbReference type="PANTHER" id="PTHR44757:SF2">
    <property type="entry name" value="BIOFILM ARCHITECTURE MAINTENANCE PROTEIN MBAA"/>
    <property type="match status" value="1"/>
</dbReference>
<reference evidence="8" key="1">
    <citation type="submission" date="2019-06" db="EMBL/GenBank/DDBJ databases">
        <authorList>
            <person name="Murdoch R.W."/>
            <person name="Fathepure B."/>
        </authorList>
    </citation>
    <scope>NUCLEOTIDE SEQUENCE</scope>
</reference>
<dbReference type="PROSITE" id="PS50883">
    <property type="entry name" value="EAL"/>
    <property type="match status" value="1"/>
</dbReference>
<dbReference type="Gene3D" id="3.30.450.20">
    <property type="entry name" value="PAS domain"/>
    <property type="match status" value="3"/>
</dbReference>
<dbReference type="FunFam" id="3.30.70.270:FF:000001">
    <property type="entry name" value="Diguanylate cyclase domain protein"/>
    <property type="match status" value="1"/>
</dbReference>
<dbReference type="SMART" id="SM00267">
    <property type="entry name" value="GGDEF"/>
    <property type="match status" value="1"/>
</dbReference>
<feature type="domain" description="GGDEF" evidence="7">
    <location>
        <begin position="584"/>
        <end position="717"/>
    </location>
</feature>
<feature type="domain" description="PAS" evidence="4">
    <location>
        <begin position="427"/>
        <end position="473"/>
    </location>
</feature>
<keyword evidence="3" id="KW-0175">Coiled coil</keyword>
<dbReference type="InterPro" id="IPR029787">
    <property type="entry name" value="Nucleotide_cyclase"/>
</dbReference>
<dbReference type="InterPro" id="IPR001633">
    <property type="entry name" value="EAL_dom"/>
</dbReference>
<feature type="domain" description="PAS" evidence="4">
    <location>
        <begin position="309"/>
        <end position="345"/>
    </location>
</feature>
<dbReference type="PROSITE" id="PS50887">
    <property type="entry name" value="GGDEF"/>
    <property type="match status" value="1"/>
</dbReference>
<dbReference type="InterPro" id="IPR052155">
    <property type="entry name" value="Biofilm_reg_signaling"/>
</dbReference>
<dbReference type="Gene3D" id="3.30.70.270">
    <property type="match status" value="1"/>
</dbReference>
<dbReference type="NCBIfam" id="TIGR00254">
    <property type="entry name" value="GGDEF"/>
    <property type="match status" value="1"/>
</dbReference>
<sequence length="991" mass="110380">MESTDKDAPATRMAQSLGLDHGELERRKAFLEFTGRDAALLAELAVQLGGSIDDALDEFYDHLGRFPEMRDILDRDPEHLQGLKQRQRQHFRELATGPHDDAFVMRRLRVGRVHHRVGLAPAWYMGGYAKYLRAHLPSLWSAAAGDIPWFMQALDALHKIVFLDITLVLEAYFESDRAALESARRRLQRAQEAARLAVWEWDVDDGRVRWSETAASLFARGDAGMPDDRTSLLALLDPRDAADAEAALARALSDGQGLYVEFRVSARPGAWLSASGRVERDAAGRARRIVGVIQDISERREREAMLRAQEGKFRALMDNAADGMLIADADGRVIDWNQRFAELYGDEAPLTDRDLASFHPEPERQRVAAALAAAGQARGRLVSGSLLCAGHEPVPVEVSFTRIQWLNESLVLAVYRDLSERSRTEAELRKLGRALQQAHDAVMITDRRGRIEFVNTSFERETGYTQREVLGRTPRLLKSGRHDPEFYQRLWDTLSRGEVFRESFINRRKDGSLYHEAKLITPLRDGDGGITHFVSTGRDISRRMEMERRLQRLAYQDALTGLPNRTSLLERLEVALTDANERGTPLALLYLDLDQFKGINDTMGHAAGDSVLKQVARRLRRETRGADTVARMGGDEFAVIVTGANRDAVAHLGERLLRVISEPFLLEGRGIYPMGSIGIAVYPQDGTTVTSLLKHADTAMYRAKRRGGGQEFFAPQMNESVSSQFTLENELRRAVSKHEFRLAFQPQVSLVDGRIRGAEVLLRWRSPSLGEVSPARFMPVLEANGVIVQLGEWVIRMACRALRDWRAEGFDLPRIAINVAPVQLEADGFVEMVRRELAEAGLVPADLEIEVVETSLMSDFEAISASLRELRDLGVALALDDFGTGFSALSYLRRLPVTVVKVDREFVQKAPSEPADASLVEAIIAVGDRFELEVVGEGAETAEQVAFLRESGCQTVQGFYFARPMEAAAFREFLAGNGAGVSLEALGDGGR</sequence>
<dbReference type="InterPro" id="IPR000160">
    <property type="entry name" value="GGDEF_dom"/>
</dbReference>
<dbReference type="CDD" id="cd01949">
    <property type="entry name" value="GGDEF"/>
    <property type="match status" value="1"/>
</dbReference>
<dbReference type="InterPro" id="IPR001610">
    <property type="entry name" value="PAC"/>
</dbReference>
<dbReference type="InterPro" id="IPR013656">
    <property type="entry name" value="PAS_4"/>
</dbReference>
<protein>
    <recommendedName>
        <fullName evidence="1">Diguanylate cyclase DosC</fullName>
    </recommendedName>
    <alternativeName>
        <fullName evidence="2">Direct oxygen-sensing cyclase</fullName>
    </alternativeName>
</protein>
<name>A0A5B8RH39_9ZZZZ</name>
<dbReference type="Pfam" id="PF13188">
    <property type="entry name" value="PAS_8"/>
    <property type="match status" value="1"/>
</dbReference>
<dbReference type="GO" id="GO:0020037">
    <property type="term" value="F:heme binding"/>
    <property type="evidence" value="ECO:0007669"/>
    <property type="project" value="InterPro"/>
</dbReference>
<feature type="coiled-coil region" evidence="3">
    <location>
        <begin position="173"/>
        <end position="200"/>
    </location>
</feature>
<dbReference type="SUPFAM" id="SSF141868">
    <property type="entry name" value="EAL domain-like"/>
    <property type="match status" value="1"/>
</dbReference>
<dbReference type="SMART" id="SM00086">
    <property type="entry name" value="PAC"/>
    <property type="match status" value="3"/>
</dbReference>
<dbReference type="CDD" id="cd01068">
    <property type="entry name" value="globin_sensor"/>
    <property type="match status" value="1"/>
</dbReference>
<evidence type="ECO:0000256" key="1">
    <source>
        <dbReference type="ARBA" id="ARBA00015125"/>
    </source>
</evidence>
<evidence type="ECO:0000313" key="8">
    <source>
        <dbReference type="EMBL" id="QEA06195.1"/>
    </source>
</evidence>
<dbReference type="InterPro" id="IPR035965">
    <property type="entry name" value="PAS-like_dom_sf"/>
</dbReference>
<dbReference type="AlphaFoldDB" id="A0A5B8RH39"/>
<dbReference type="Pfam" id="PF11563">
    <property type="entry name" value="Protoglobin"/>
    <property type="match status" value="1"/>
</dbReference>
<evidence type="ECO:0000259" key="7">
    <source>
        <dbReference type="PROSITE" id="PS50887"/>
    </source>
</evidence>
<dbReference type="CDD" id="cd00130">
    <property type="entry name" value="PAS"/>
    <property type="match status" value="2"/>
</dbReference>
<accession>A0A5B8RH39</accession>
<dbReference type="Pfam" id="PF13426">
    <property type="entry name" value="PAS_9"/>
    <property type="match status" value="1"/>
</dbReference>
<dbReference type="PANTHER" id="PTHR44757">
    <property type="entry name" value="DIGUANYLATE CYCLASE DGCP"/>
    <property type="match status" value="1"/>
</dbReference>
<dbReference type="SMART" id="SM00091">
    <property type="entry name" value="PAS"/>
    <property type="match status" value="3"/>
</dbReference>
<organism evidence="8">
    <name type="scientific">uncultured organism</name>
    <dbReference type="NCBI Taxonomy" id="155900"/>
    <lineage>
        <taxon>unclassified sequences</taxon>
        <taxon>environmental samples</taxon>
    </lineage>
</organism>
<dbReference type="PROSITE" id="PS50113">
    <property type="entry name" value="PAC"/>
    <property type="match status" value="2"/>
</dbReference>
<dbReference type="Gene3D" id="1.10.490.10">
    <property type="entry name" value="Globins"/>
    <property type="match status" value="1"/>
</dbReference>
<evidence type="ECO:0000259" key="6">
    <source>
        <dbReference type="PROSITE" id="PS50883"/>
    </source>
</evidence>
<gene>
    <name evidence="8" type="ORF">KBTEX_02525</name>
</gene>
<dbReference type="InterPro" id="IPR009050">
    <property type="entry name" value="Globin-like_sf"/>
</dbReference>
<dbReference type="PROSITE" id="PS50112">
    <property type="entry name" value="PAS"/>
    <property type="match status" value="2"/>
</dbReference>
<dbReference type="Gene3D" id="2.10.70.100">
    <property type="match status" value="1"/>
</dbReference>
<dbReference type="InterPro" id="IPR035919">
    <property type="entry name" value="EAL_sf"/>
</dbReference>
<dbReference type="CDD" id="cd01948">
    <property type="entry name" value="EAL"/>
    <property type="match status" value="1"/>
</dbReference>
<dbReference type="SUPFAM" id="SSF46458">
    <property type="entry name" value="Globin-like"/>
    <property type="match status" value="1"/>
</dbReference>
<proteinExistence type="predicted"/>
<dbReference type="GO" id="GO:0019825">
    <property type="term" value="F:oxygen binding"/>
    <property type="evidence" value="ECO:0007669"/>
    <property type="project" value="InterPro"/>
</dbReference>
<dbReference type="InterPro" id="IPR012292">
    <property type="entry name" value="Globin/Proto"/>
</dbReference>
<feature type="domain" description="EAL" evidence="6">
    <location>
        <begin position="724"/>
        <end position="978"/>
    </location>
</feature>
<dbReference type="InterPro" id="IPR000014">
    <property type="entry name" value="PAS"/>
</dbReference>
<feature type="domain" description="PAC" evidence="5">
    <location>
        <begin position="242"/>
        <end position="308"/>
    </location>
</feature>
<dbReference type="SMART" id="SM00052">
    <property type="entry name" value="EAL"/>
    <property type="match status" value="1"/>
</dbReference>
<dbReference type="Pfam" id="PF00990">
    <property type="entry name" value="GGDEF"/>
    <property type="match status" value="1"/>
</dbReference>
<dbReference type="InterPro" id="IPR044398">
    <property type="entry name" value="Globin-sensor_dom"/>
</dbReference>
<dbReference type="InterPro" id="IPR039379">
    <property type="entry name" value="Protoglobin_sensor_dom"/>
</dbReference>
<dbReference type="Pfam" id="PF00563">
    <property type="entry name" value="EAL"/>
    <property type="match status" value="1"/>
</dbReference>
<dbReference type="NCBIfam" id="TIGR00229">
    <property type="entry name" value="sensory_box"/>
    <property type="match status" value="2"/>
</dbReference>
<dbReference type="InterPro" id="IPR000700">
    <property type="entry name" value="PAS-assoc_C"/>
</dbReference>
<dbReference type="Gene3D" id="3.20.20.450">
    <property type="entry name" value="EAL domain"/>
    <property type="match status" value="1"/>
</dbReference>
<dbReference type="SUPFAM" id="SSF55785">
    <property type="entry name" value="PYP-like sensor domain (PAS domain)"/>
    <property type="match status" value="3"/>
</dbReference>